<gene>
    <name evidence="2" type="ORF">ACFPQ9_39065</name>
</gene>
<evidence type="ECO:0000313" key="3">
    <source>
        <dbReference type="Proteomes" id="UP001596263"/>
    </source>
</evidence>
<evidence type="ECO:0000256" key="1">
    <source>
        <dbReference type="SAM" id="MobiDB-lite"/>
    </source>
</evidence>
<dbReference type="EMBL" id="JBHSKM010000044">
    <property type="protein sequence ID" value="MFC5219834.1"/>
    <property type="molecule type" value="Genomic_DNA"/>
</dbReference>
<dbReference type="Proteomes" id="UP001596263">
    <property type="component" value="Unassembled WGS sequence"/>
</dbReference>
<organism evidence="2 3">
    <name type="scientific">Streptomyces coerulescens</name>
    <dbReference type="NCBI Taxonomy" id="29304"/>
    <lineage>
        <taxon>Bacteria</taxon>
        <taxon>Bacillati</taxon>
        <taxon>Actinomycetota</taxon>
        <taxon>Actinomycetes</taxon>
        <taxon>Kitasatosporales</taxon>
        <taxon>Streptomycetaceae</taxon>
        <taxon>Streptomyces</taxon>
    </lineage>
</organism>
<keyword evidence="3" id="KW-1185">Reference proteome</keyword>
<proteinExistence type="predicted"/>
<dbReference type="RefSeq" id="WP_380864044.1">
    <property type="nucleotide sequence ID" value="NZ_JBHSKM010000044.1"/>
</dbReference>
<sequence length="86" mass="9478">MTTNTRCASAAPAWETVRLPGAAFLMESGIFSPEERPMRPVLDGSLWVHEHGTGRAGRRPQRRDTAPQQHRFAGRPVCPCAAGRRP</sequence>
<feature type="region of interest" description="Disordered" evidence="1">
    <location>
        <begin position="51"/>
        <end position="86"/>
    </location>
</feature>
<protein>
    <submittedName>
        <fullName evidence="2">Uncharacterized protein</fullName>
    </submittedName>
</protein>
<evidence type="ECO:0000313" key="2">
    <source>
        <dbReference type="EMBL" id="MFC5219834.1"/>
    </source>
</evidence>
<accession>A0ABW0CV68</accession>
<name>A0ABW0CV68_STRCD</name>
<reference evidence="3" key="1">
    <citation type="journal article" date="2019" name="Int. J. Syst. Evol. Microbiol.">
        <title>The Global Catalogue of Microorganisms (GCM) 10K type strain sequencing project: providing services to taxonomists for standard genome sequencing and annotation.</title>
        <authorList>
            <consortium name="The Broad Institute Genomics Platform"/>
            <consortium name="The Broad Institute Genome Sequencing Center for Infectious Disease"/>
            <person name="Wu L."/>
            <person name="Ma J."/>
        </authorList>
    </citation>
    <scope>NUCLEOTIDE SEQUENCE [LARGE SCALE GENOMIC DNA]</scope>
    <source>
        <strain evidence="3">KCTC 42586</strain>
    </source>
</reference>
<comment type="caution">
    <text evidence="2">The sequence shown here is derived from an EMBL/GenBank/DDBJ whole genome shotgun (WGS) entry which is preliminary data.</text>
</comment>